<gene>
    <name evidence="1" type="ORF">D6029_14320</name>
</gene>
<dbReference type="RefSeq" id="WP_120065390.1">
    <property type="nucleotide sequence ID" value="NZ_QZWH01000031.1"/>
</dbReference>
<evidence type="ECO:0000313" key="2">
    <source>
        <dbReference type="Proteomes" id="UP000276295"/>
    </source>
</evidence>
<protein>
    <submittedName>
        <fullName evidence="1">DltD</fullName>
    </submittedName>
</protein>
<dbReference type="OrthoDB" id="6602889at2"/>
<keyword evidence="2" id="KW-1185">Reference proteome</keyword>
<sequence>MKINKTLFLHMSMAVLAALFLSLPPLIDSQKVELKFQPLIKTMEGTRKIQAEKIATISHALDGNAIFFLGASEVATSENEHFAVYNFFNSKLHQPTVAYGDSYVDNMTQLALLTRFKQNLSPKTKLVLLLAPDTFYFNGIPPTIFADHFPDTIFKPLMSDKTLHPILTNYLTHIDPQDVDHLTFSQMRIFGWHGNIVWREIKYQFSSFCELIRDYFLTLLHIRHTSAQPWPLLNPVWKNIDWNAQLTQAEMLNRARHESAATLWMDKDIFADVKTADEWYPTPPSQPEEQAFDDMIKLLHERQVNVVVIIDPVNPWALKHTEKFKNTDRYIQSVLQKYNTPYFDMYSQKYQNGWNWDRIHPTELAWVAMDRYIAEAFNK</sequence>
<dbReference type="GO" id="GO:0016788">
    <property type="term" value="F:hydrolase activity, acting on ester bonds"/>
    <property type="evidence" value="ECO:0007669"/>
    <property type="project" value="UniProtKB-ARBA"/>
</dbReference>
<proteinExistence type="predicted"/>
<dbReference type="Proteomes" id="UP000276295">
    <property type="component" value="Unassembled WGS sequence"/>
</dbReference>
<dbReference type="InterPro" id="IPR036514">
    <property type="entry name" value="SGNH_hydro_sf"/>
</dbReference>
<organism evidence="1 2">
    <name type="scientific">Buttiauxella izardii</name>
    <dbReference type="NCBI Taxonomy" id="82991"/>
    <lineage>
        <taxon>Bacteria</taxon>
        <taxon>Pseudomonadati</taxon>
        <taxon>Pseudomonadota</taxon>
        <taxon>Gammaproteobacteria</taxon>
        <taxon>Enterobacterales</taxon>
        <taxon>Enterobacteriaceae</taxon>
        <taxon>Buttiauxella</taxon>
    </lineage>
</organism>
<dbReference type="Gene3D" id="3.40.50.1110">
    <property type="entry name" value="SGNH hydrolase"/>
    <property type="match status" value="1"/>
</dbReference>
<dbReference type="Pfam" id="PF04914">
    <property type="entry name" value="DltD"/>
    <property type="match status" value="1"/>
</dbReference>
<name>A0A3A5K103_9ENTR</name>
<reference evidence="1 2" key="1">
    <citation type="submission" date="2018-09" db="EMBL/GenBank/DDBJ databases">
        <title>Draft genome sequence of Buttiauxella izardii CCUG 35510T.</title>
        <authorList>
            <person name="Salva-Serra F."/>
            <person name="Marathe N."/>
            <person name="Moore E."/>
            <person name="Stadler-Svensson L."/>
            <person name="Engstrom-Jakobsson H."/>
        </authorList>
    </citation>
    <scope>NUCLEOTIDE SEQUENCE [LARGE SCALE GENOMIC DNA]</scope>
    <source>
        <strain evidence="1 2">CCUG 35510</strain>
    </source>
</reference>
<dbReference type="InterPro" id="IPR006998">
    <property type="entry name" value="DltD"/>
</dbReference>
<dbReference type="AlphaFoldDB" id="A0A3A5K103"/>
<dbReference type="EMBL" id="QZWH01000031">
    <property type="protein sequence ID" value="RJT21346.1"/>
    <property type="molecule type" value="Genomic_DNA"/>
</dbReference>
<evidence type="ECO:0000313" key="1">
    <source>
        <dbReference type="EMBL" id="RJT21346.1"/>
    </source>
</evidence>
<accession>A0A3A5K103</accession>
<comment type="caution">
    <text evidence="1">The sequence shown here is derived from an EMBL/GenBank/DDBJ whole genome shotgun (WGS) entry which is preliminary data.</text>
</comment>
<dbReference type="SUPFAM" id="SSF52266">
    <property type="entry name" value="SGNH hydrolase"/>
    <property type="match status" value="1"/>
</dbReference>